<evidence type="ECO:0000256" key="8">
    <source>
        <dbReference type="ARBA" id="ARBA00022737"/>
    </source>
</evidence>
<feature type="domain" description="Cobalamin-independent methionine synthase MetE N-terminal" evidence="13">
    <location>
        <begin position="5"/>
        <end position="313"/>
    </location>
</feature>
<dbReference type="GO" id="GO:0003871">
    <property type="term" value="F:5-methyltetrahydropteroyltriglutamate-homocysteine S-methyltransferase activity"/>
    <property type="evidence" value="ECO:0007669"/>
    <property type="project" value="UniProtKB-EC"/>
</dbReference>
<dbReference type="RefSeq" id="WP_342372664.1">
    <property type="nucleotide sequence ID" value="NZ_CP115965.1"/>
</dbReference>
<dbReference type="InterPro" id="IPR006276">
    <property type="entry name" value="Cobalamin-indep_Met_synthase"/>
</dbReference>
<evidence type="ECO:0000256" key="1">
    <source>
        <dbReference type="ARBA" id="ARBA00002777"/>
    </source>
</evidence>
<dbReference type="SUPFAM" id="SSF51726">
    <property type="entry name" value="UROD/MetE-like"/>
    <property type="match status" value="2"/>
</dbReference>
<comment type="catalytic activity">
    <reaction evidence="11">
        <text>5-methyltetrahydropteroyltri-L-glutamate + L-homocysteine = tetrahydropteroyltri-L-glutamate + L-methionine</text>
        <dbReference type="Rhea" id="RHEA:21196"/>
        <dbReference type="ChEBI" id="CHEBI:57844"/>
        <dbReference type="ChEBI" id="CHEBI:58140"/>
        <dbReference type="ChEBI" id="CHEBI:58199"/>
        <dbReference type="ChEBI" id="CHEBI:58207"/>
        <dbReference type="EC" id="2.1.1.14"/>
    </reaction>
</comment>
<evidence type="ECO:0000259" key="12">
    <source>
        <dbReference type="Pfam" id="PF01717"/>
    </source>
</evidence>
<evidence type="ECO:0000256" key="10">
    <source>
        <dbReference type="ARBA" id="ARBA00023167"/>
    </source>
</evidence>
<keyword evidence="9 11" id="KW-0862">Zinc</keyword>
<feature type="domain" description="Cobalamin-independent methionine synthase MetE C-terminal/archaeal" evidence="12">
    <location>
        <begin position="433"/>
        <end position="755"/>
    </location>
</feature>
<accession>A0ABZ3C7E1</accession>
<dbReference type="HAMAP" id="MF_00172">
    <property type="entry name" value="Meth_synth"/>
    <property type="match status" value="1"/>
</dbReference>
<dbReference type="EC" id="2.1.1.14" evidence="11"/>
<feature type="binding site" evidence="11">
    <location>
        <position position="491"/>
    </location>
    <ligand>
        <name>L-homocysteine</name>
        <dbReference type="ChEBI" id="CHEBI:58199"/>
    </ligand>
</feature>
<feature type="binding site" evidence="11">
    <location>
        <position position="568"/>
    </location>
    <ligand>
        <name>5-methyltetrahydropteroyltri-L-glutamate</name>
        <dbReference type="ChEBI" id="CHEBI:58207"/>
    </ligand>
</feature>
<feature type="binding site" evidence="11">
    <location>
        <position position="672"/>
    </location>
    <ligand>
        <name>Zn(2+)</name>
        <dbReference type="ChEBI" id="CHEBI:29105"/>
        <note>catalytic</note>
    </ligand>
</feature>
<evidence type="ECO:0000313" key="15">
    <source>
        <dbReference type="Proteomes" id="UP001434337"/>
    </source>
</evidence>
<keyword evidence="5 11" id="KW-0028">Amino-acid biosynthesis</keyword>
<sequence length="763" mass="83370">MPISGNLGFPRIGRDRELKWEVERYWQGVSDATRLADLAATLRATHWRLQADRGFERIPSNDFSLYDQVLDTSVTLGAVPPRFGDRFDLATWDADALDGYFAMARGAHDVPALEMTKWFDTNYHYLVPELAPDQEFAYSSRQDAAMVREASALGVATRPVVIGPITFLRLAKRTDEGDTIELLDAVLPAYEAWLSDLVTAGATAIQLDEPALVLDLSEAEKAAYPRAYERLRAAARGAEVMLATYFGGLRDNLSLAVGLPVDVLHVDLVRDPEQLDAVVAAAPEGLALSLGVVDGRNIWRADLTALHRRLAPAVAHLGADRVQIAPSCSLLHVPVDVTRDTGLDAELATWLSFAVQRLDEVSVLTRALNGDADAQAALADSAMAVAAHHASPRVLRPEVQDRLAHVTAEWGSRGLPYAERAPLQHERLGLPLLPTTTIGSFPQTADVRRHRASFRRGEVDAAEYRAGLQAATRACVRKQEELGLDVLAHGEFERTDMVEFFGEKLDGFTTTSHGWVQSYGSRCVKPPVIFGDIVRREPMTIDWASYAAGLTDRPLKGMLTGPVTILQWSFVRSDQPESVTTRQIALALRDEVTDLEAAGLPIVQVDEPALREGLPLRRADWDAYLAWATDAFRIAVSGVRPDTQIHTHMCYAEFGDVMDAIIALDADVISMEASRSGMQLLDELSAAQYPNEVGPGVWDIHSPRVPTAEEVDRLLGAAIAALGAAKLWVNPDCGLKTRGWPEVEASIETMVAAAERARDARAG</sequence>
<keyword evidence="4 11" id="KW-0489">Methyltransferase</keyword>
<evidence type="ECO:0000313" key="14">
    <source>
        <dbReference type="EMBL" id="WZW98679.1"/>
    </source>
</evidence>
<dbReference type="EMBL" id="CP115965">
    <property type="protein sequence ID" value="WZW98679.1"/>
    <property type="molecule type" value="Genomic_DNA"/>
</dbReference>
<feature type="binding site" evidence="11">
    <location>
        <position position="612"/>
    </location>
    <ligand>
        <name>5-methyltetrahydropteroyltri-L-glutamate</name>
        <dbReference type="ChEBI" id="CHEBI:58207"/>
    </ligand>
</feature>
<dbReference type="Gene3D" id="3.20.20.210">
    <property type="match status" value="2"/>
</dbReference>
<feature type="active site" description="Proton donor" evidence="11">
    <location>
        <position position="701"/>
    </location>
</feature>
<feature type="binding site" evidence="11">
    <location>
        <begin position="16"/>
        <end position="19"/>
    </location>
    <ligand>
        <name>5-methyltetrahydropteroyltri-L-glutamate</name>
        <dbReference type="ChEBI" id="CHEBI:58207"/>
    </ligand>
</feature>
<feature type="binding site" evidence="11">
    <location>
        <position position="606"/>
    </location>
    <ligand>
        <name>L-methionine</name>
        <dbReference type="ChEBI" id="CHEBI:57844"/>
    </ligand>
</feature>
<feature type="binding site" evidence="11">
    <location>
        <position position="491"/>
    </location>
    <ligand>
        <name>L-methionine</name>
        <dbReference type="ChEBI" id="CHEBI:57844"/>
    </ligand>
</feature>
<dbReference type="NCBIfam" id="TIGR01371">
    <property type="entry name" value="met_syn_B12ind"/>
    <property type="match status" value="1"/>
</dbReference>
<gene>
    <name evidence="11 14" type="primary">metE</name>
    <name evidence="14" type="ORF">PCC79_00280</name>
</gene>
<proteinExistence type="inferred from homology"/>
<feature type="binding site" evidence="11">
    <location>
        <begin position="522"/>
        <end position="523"/>
    </location>
    <ligand>
        <name>5-methyltetrahydropteroyltri-L-glutamate</name>
        <dbReference type="ChEBI" id="CHEBI:58207"/>
    </ligand>
</feature>
<comment type="pathway">
    <text evidence="2 11">Amino-acid biosynthesis; L-methionine biosynthesis via de novo pathway; L-methionine from L-homocysteine (MetE route): step 1/1.</text>
</comment>
<feature type="binding site" evidence="11">
    <location>
        <position position="650"/>
    </location>
    <ligand>
        <name>Zn(2+)</name>
        <dbReference type="ChEBI" id="CHEBI:29105"/>
        <note>catalytic</note>
    </ligand>
</feature>
<dbReference type="CDD" id="cd03312">
    <property type="entry name" value="CIMS_N_terminal_like"/>
    <property type="match status" value="1"/>
</dbReference>
<comment type="cofactor">
    <cofactor evidence="11">
        <name>Zn(2+)</name>
        <dbReference type="ChEBI" id="CHEBI:29105"/>
    </cofactor>
    <text evidence="11">Binds 1 zinc ion per subunit.</text>
</comment>
<dbReference type="InterPro" id="IPR038071">
    <property type="entry name" value="UROD/MetE-like_sf"/>
</dbReference>
<evidence type="ECO:0000256" key="3">
    <source>
        <dbReference type="ARBA" id="ARBA00009553"/>
    </source>
</evidence>
<feature type="binding site" evidence="11">
    <location>
        <position position="606"/>
    </location>
    <ligand>
        <name>L-homocysteine</name>
        <dbReference type="ChEBI" id="CHEBI:58199"/>
    </ligand>
</feature>
<feature type="binding site" evidence="11">
    <location>
        <position position="117"/>
    </location>
    <ligand>
        <name>5-methyltetrahydropteroyltri-L-glutamate</name>
        <dbReference type="ChEBI" id="CHEBI:58207"/>
    </ligand>
</feature>
<feature type="binding site" evidence="11">
    <location>
        <position position="648"/>
    </location>
    <ligand>
        <name>Zn(2+)</name>
        <dbReference type="ChEBI" id="CHEBI:29105"/>
        <note>catalytic</note>
    </ligand>
</feature>
<dbReference type="NCBIfam" id="NF003556">
    <property type="entry name" value="PRK05222.1"/>
    <property type="match status" value="1"/>
</dbReference>
<dbReference type="Proteomes" id="UP001434337">
    <property type="component" value="Chromosome"/>
</dbReference>
<feature type="binding site" evidence="11">
    <location>
        <begin position="438"/>
        <end position="440"/>
    </location>
    <ligand>
        <name>L-methionine</name>
        <dbReference type="ChEBI" id="CHEBI:57844"/>
    </ligand>
</feature>
<keyword evidence="8 11" id="KW-0677">Repeat</keyword>
<dbReference type="CDD" id="cd03311">
    <property type="entry name" value="CIMS_C_terminal_like"/>
    <property type="match status" value="1"/>
</dbReference>
<keyword evidence="7 11" id="KW-0479">Metal-binding</keyword>
<comment type="function">
    <text evidence="1 11">Catalyzes the transfer of a methyl group from 5-methyltetrahydrofolate to homocysteine resulting in methionine formation.</text>
</comment>
<dbReference type="Pfam" id="PF01717">
    <property type="entry name" value="Meth_synt_2"/>
    <property type="match status" value="1"/>
</dbReference>
<reference evidence="14 15" key="1">
    <citation type="journal article" date="2023" name="Environ Microbiome">
        <title>A coral-associated actinobacterium mitigates coral bleaching under heat stress.</title>
        <authorList>
            <person name="Li J."/>
            <person name="Zou Y."/>
            <person name="Li Q."/>
            <person name="Zhang J."/>
            <person name="Bourne D.G."/>
            <person name="Lyu Y."/>
            <person name="Liu C."/>
            <person name="Zhang S."/>
        </authorList>
    </citation>
    <scope>NUCLEOTIDE SEQUENCE [LARGE SCALE GENOMIC DNA]</scope>
    <source>
        <strain evidence="14 15">SCSIO 13291</strain>
    </source>
</reference>
<comment type="similarity">
    <text evidence="3 11">Belongs to the vitamin-B12 independent methionine synthase family.</text>
</comment>
<keyword evidence="6 11" id="KW-0808">Transferase</keyword>
<evidence type="ECO:0000256" key="4">
    <source>
        <dbReference type="ARBA" id="ARBA00022603"/>
    </source>
</evidence>
<feature type="binding site" evidence="11">
    <location>
        <position position="733"/>
    </location>
    <ligand>
        <name>Zn(2+)</name>
        <dbReference type="ChEBI" id="CHEBI:29105"/>
        <note>catalytic</note>
    </ligand>
</feature>
<evidence type="ECO:0000256" key="11">
    <source>
        <dbReference type="HAMAP-Rule" id="MF_00172"/>
    </source>
</evidence>
<dbReference type="Pfam" id="PF08267">
    <property type="entry name" value="Meth_synt_1"/>
    <property type="match status" value="1"/>
</dbReference>
<evidence type="ECO:0000256" key="9">
    <source>
        <dbReference type="ARBA" id="ARBA00022833"/>
    </source>
</evidence>
<dbReference type="InterPro" id="IPR013215">
    <property type="entry name" value="Cbl-indep_Met_Synth_N"/>
</dbReference>
<organism evidence="14 15">
    <name type="scientific">Propioniciclava soli</name>
    <dbReference type="NCBI Taxonomy" id="2775081"/>
    <lineage>
        <taxon>Bacteria</taxon>
        <taxon>Bacillati</taxon>
        <taxon>Actinomycetota</taxon>
        <taxon>Actinomycetes</taxon>
        <taxon>Propionibacteriales</taxon>
        <taxon>Propionibacteriaceae</taxon>
        <taxon>Propioniciclava</taxon>
    </lineage>
</organism>
<dbReference type="GO" id="GO:0032259">
    <property type="term" value="P:methylation"/>
    <property type="evidence" value="ECO:0007669"/>
    <property type="project" value="UniProtKB-KW"/>
</dbReference>
<evidence type="ECO:0000256" key="5">
    <source>
        <dbReference type="ARBA" id="ARBA00022605"/>
    </source>
</evidence>
<evidence type="ECO:0000256" key="2">
    <source>
        <dbReference type="ARBA" id="ARBA00004681"/>
    </source>
</evidence>
<dbReference type="InterPro" id="IPR002629">
    <property type="entry name" value="Met_Synth_C/arc"/>
</dbReference>
<name>A0ABZ3C7E1_9ACTN</name>
<feature type="binding site" evidence="11">
    <location>
        <begin position="438"/>
        <end position="440"/>
    </location>
    <ligand>
        <name>L-homocysteine</name>
        <dbReference type="ChEBI" id="CHEBI:58199"/>
    </ligand>
</feature>
<evidence type="ECO:0000256" key="6">
    <source>
        <dbReference type="ARBA" id="ARBA00022679"/>
    </source>
</evidence>
<dbReference type="PIRSF" id="PIRSF000382">
    <property type="entry name" value="MeTrfase_B12_ind"/>
    <property type="match status" value="1"/>
</dbReference>
<protein>
    <recommendedName>
        <fullName evidence="11">5-methyltetrahydropteroyltriglutamate--homocysteine methyltransferase</fullName>
        <ecNumber evidence="11">2.1.1.14</ecNumber>
    </recommendedName>
    <alternativeName>
        <fullName evidence="11">Cobalamin-independent methionine synthase</fullName>
    </alternativeName>
    <alternativeName>
        <fullName evidence="11">Methionine synthase, vitamin-B12 independent isozyme</fullName>
    </alternativeName>
</protein>
<keyword evidence="15" id="KW-1185">Reference proteome</keyword>
<dbReference type="PANTHER" id="PTHR30519">
    <property type="entry name" value="5-METHYLTETRAHYDROPTEROYLTRIGLUTAMATE--HOMOCYSTEINE METHYLTRANSFERASE"/>
    <property type="match status" value="1"/>
</dbReference>
<evidence type="ECO:0000256" key="7">
    <source>
        <dbReference type="ARBA" id="ARBA00022723"/>
    </source>
</evidence>
<evidence type="ECO:0000259" key="13">
    <source>
        <dbReference type="Pfam" id="PF08267"/>
    </source>
</evidence>
<keyword evidence="10 11" id="KW-0486">Methionine biosynthesis</keyword>